<keyword evidence="8 13" id="KW-0457">Lysine biosynthesis</keyword>
<evidence type="ECO:0000256" key="7">
    <source>
        <dbReference type="ARBA" id="ARBA00023027"/>
    </source>
</evidence>
<keyword evidence="6 13" id="KW-0560">Oxidoreductase</keyword>
<evidence type="ECO:0000256" key="3">
    <source>
        <dbReference type="ARBA" id="ARBA00022605"/>
    </source>
</evidence>
<comment type="function">
    <text evidence="13">Catalyzes the conversion of 4-hydroxy-tetrahydrodipicolinate (HTPA) to tetrahydrodipicolinate.</text>
</comment>
<evidence type="ECO:0000256" key="12">
    <source>
        <dbReference type="ARBA" id="ARBA00049396"/>
    </source>
</evidence>
<dbReference type="InterPro" id="IPR000846">
    <property type="entry name" value="DapB_N"/>
</dbReference>
<dbReference type="EMBL" id="DRIG01000014">
    <property type="protein sequence ID" value="HEC77706.1"/>
    <property type="molecule type" value="Genomic_DNA"/>
</dbReference>
<feature type="binding site" evidence="13">
    <location>
        <begin position="8"/>
        <end position="13"/>
    </location>
    <ligand>
        <name>NAD(+)</name>
        <dbReference type="ChEBI" id="CHEBI:57540"/>
    </ligand>
</feature>
<dbReference type="SUPFAM" id="SSF55347">
    <property type="entry name" value="Glyceraldehyde-3-phosphate dehydrogenase-like, C-terminal domain"/>
    <property type="match status" value="1"/>
</dbReference>
<feature type="binding site" evidence="13">
    <location>
        <begin position="90"/>
        <end position="92"/>
    </location>
    <ligand>
        <name>NAD(+)</name>
        <dbReference type="ChEBI" id="CHEBI:57540"/>
    </ligand>
</feature>
<evidence type="ECO:0000256" key="2">
    <source>
        <dbReference type="ARBA" id="ARBA00022490"/>
    </source>
</evidence>
<name>A0A9C9ELH0_UNCW3</name>
<evidence type="ECO:0000256" key="5">
    <source>
        <dbReference type="ARBA" id="ARBA00022915"/>
    </source>
</evidence>
<comment type="catalytic activity">
    <reaction evidence="12 13">
        <text>(S)-2,3,4,5-tetrahydrodipicolinate + NAD(+) + H2O = (2S,4S)-4-hydroxy-2,3,4,5-tetrahydrodipicolinate + NADH + H(+)</text>
        <dbReference type="Rhea" id="RHEA:35323"/>
        <dbReference type="ChEBI" id="CHEBI:15377"/>
        <dbReference type="ChEBI" id="CHEBI:15378"/>
        <dbReference type="ChEBI" id="CHEBI:16845"/>
        <dbReference type="ChEBI" id="CHEBI:57540"/>
        <dbReference type="ChEBI" id="CHEBI:57945"/>
        <dbReference type="ChEBI" id="CHEBI:67139"/>
        <dbReference type="EC" id="1.17.1.8"/>
    </reaction>
</comment>
<dbReference type="PANTHER" id="PTHR20836:SF0">
    <property type="entry name" value="4-HYDROXY-TETRAHYDRODIPICOLINATE REDUCTASE 1, CHLOROPLASTIC-RELATED"/>
    <property type="match status" value="1"/>
</dbReference>
<evidence type="ECO:0000256" key="4">
    <source>
        <dbReference type="ARBA" id="ARBA00022857"/>
    </source>
</evidence>
<dbReference type="InterPro" id="IPR022663">
    <property type="entry name" value="DapB_C"/>
</dbReference>
<dbReference type="GO" id="GO:0016726">
    <property type="term" value="F:oxidoreductase activity, acting on CH or CH2 groups, NAD or NADP as acceptor"/>
    <property type="evidence" value="ECO:0007669"/>
    <property type="project" value="UniProtKB-UniRule"/>
</dbReference>
<keyword evidence="2 13" id="KW-0963">Cytoplasm</keyword>
<dbReference type="NCBIfam" id="TIGR00036">
    <property type="entry name" value="dapB"/>
    <property type="match status" value="1"/>
</dbReference>
<keyword evidence="5 13" id="KW-0220">Diaminopimelate biosynthesis</keyword>
<comment type="similarity">
    <text evidence="1 13">Belongs to the DapB family.</text>
</comment>
<dbReference type="PIRSF" id="PIRSF000161">
    <property type="entry name" value="DHPR"/>
    <property type="match status" value="1"/>
</dbReference>
<evidence type="ECO:0000313" key="16">
    <source>
        <dbReference type="EMBL" id="HEC77706.1"/>
    </source>
</evidence>
<feature type="domain" description="Dihydrodipicolinate reductase N-terminal" evidence="14">
    <location>
        <begin position="2"/>
        <end position="117"/>
    </location>
</feature>
<dbReference type="PANTHER" id="PTHR20836">
    <property type="entry name" value="DIHYDRODIPICOLINATE REDUCTASE"/>
    <property type="match status" value="1"/>
</dbReference>
<evidence type="ECO:0000259" key="14">
    <source>
        <dbReference type="Pfam" id="PF01113"/>
    </source>
</evidence>
<comment type="subcellular location">
    <subcellularLocation>
        <location evidence="13">Cytoplasm</location>
    </subcellularLocation>
</comment>
<gene>
    <name evidence="13" type="primary">dapB</name>
    <name evidence="16" type="ORF">ENI34_01010</name>
</gene>
<dbReference type="InterPro" id="IPR023940">
    <property type="entry name" value="DHDPR_bac"/>
</dbReference>
<dbReference type="Pfam" id="PF01113">
    <property type="entry name" value="DapB_N"/>
    <property type="match status" value="1"/>
</dbReference>
<comment type="subunit">
    <text evidence="13">Homotetramer.</text>
</comment>
<keyword evidence="7 13" id="KW-0520">NAD</keyword>
<dbReference type="Pfam" id="PF05173">
    <property type="entry name" value="DapB_C"/>
    <property type="match status" value="1"/>
</dbReference>
<evidence type="ECO:0000256" key="11">
    <source>
        <dbReference type="ARBA" id="ARBA00049080"/>
    </source>
</evidence>
<dbReference type="Gene3D" id="3.30.360.10">
    <property type="entry name" value="Dihydrodipicolinate Reductase, domain 2"/>
    <property type="match status" value="1"/>
</dbReference>
<feature type="binding site" evidence="13">
    <location>
        <begin position="156"/>
        <end position="157"/>
    </location>
    <ligand>
        <name>(S)-2,3,4,5-tetrahydrodipicolinate</name>
        <dbReference type="ChEBI" id="CHEBI:16845"/>
    </ligand>
</feature>
<dbReference type="GO" id="GO:0008839">
    <property type="term" value="F:4-hydroxy-tetrahydrodipicolinate reductase"/>
    <property type="evidence" value="ECO:0007669"/>
    <property type="project" value="UniProtKB-UniRule"/>
</dbReference>
<dbReference type="SUPFAM" id="SSF51735">
    <property type="entry name" value="NAD(P)-binding Rossmann-fold domains"/>
    <property type="match status" value="1"/>
</dbReference>
<dbReference type="Proteomes" id="UP000885826">
    <property type="component" value="Unassembled WGS sequence"/>
</dbReference>
<dbReference type="EC" id="1.17.1.8" evidence="10 13"/>
<dbReference type="GO" id="GO:0005829">
    <property type="term" value="C:cytosol"/>
    <property type="evidence" value="ECO:0007669"/>
    <property type="project" value="TreeGrafter"/>
</dbReference>
<protein>
    <recommendedName>
        <fullName evidence="10 13">4-hydroxy-tetrahydrodipicolinate reductase</fullName>
        <shortName evidence="13">HTPA reductase</shortName>
        <ecNumber evidence="10 13">1.17.1.8</ecNumber>
    </recommendedName>
</protein>
<dbReference type="InterPro" id="IPR036291">
    <property type="entry name" value="NAD(P)-bd_dom_sf"/>
</dbReference>
<comment type="pathway">
    <text evidence="9 13">Amino-acid biosynthesis; L-lysine biosynthesis via DAP pathway; (S)-tetrahydrodipicolinate from L-aspartate: step 4/4.</text>
</comment>
<evidence type="ECO:0000256" key="8">
    <source>
        <dbReference type="ARBA" id="ARBA00023154"/>
    </source>
</evidence>
<dbReference type="HAMAP" id="MF_00102">
    <property type="entry name" value="DapB"/>
    <property type="match status" value="1"/>
</dbReference>
<feature type="active site" description="Proton donor/acceptor" evidence="13">
    <location>
        <position position="146"/>
    </location>
</feature>
<comment type="caution">
    <text evidence="16">The sequence shown here is derived from an EMBL/GenBank/DDBJ whole genome shotgun (WGS) entry which is preliminary data.</text>
</comment>
<keyword evidence="4 13" id="KW-0521">NADP</keyword>
<feature type="binding site" evidence="13">
    <location>
        <begin position="114"/>
        <end position="117"/>
    </location>
    <ligand>
        <name>NAD(+)</name>
        <dbReference type="ChEBI" id="CHEBI:57540"/>
    </ligand>
</feature>
<comment type="caution">
    <text evidence="13">Was originally thought to be a dihydrodipicolinate reductase (DHDPR), catalyzing the conversion of dihydrodipicolinate to tetrahydrodipicolinate. However, it was shown in E.coli that the substrate of the enzymatic reaction is not dihydrodipicolinate (DHDP) but in fact (2S,4S)-4-hydroxy-2,3,4,5-tetrahydrodipicolinic acid (HTPA), the product released by the DapA-catalyzed reaction.</text>
</comment>
<comment type="catalytic activity">
    <reaction evidence="11 13">
        <text>(S)-2,3,4,5-tetrahydrodipicolinate + NADP(+) + H2O = (2S,4S)-4-hydroxy-2,3,4,5-tetrahydrodipicolinate + NADPH + H(+)</text>
        <dbReference type="Rhea" id="RHEA:35331"/>
        <dbReference type="ChEBI" id="CHEBI:15377"/>
        <dbReference type="ChEBI" id="CHEBI:15378"/>
        <dbReference type="ChEBI" id="CHEBI:16845"/>
        <dbReference type="ChEBI" id="CHEBI:57783"/>
        <dbReference type="ChEBI" id="CHEBI:58349"/>
        <dbReference type="ChEBI" id="CHEBI:67139"/>
        <dbReference type="EC" id="1.17.1.8"/>
    </reaction>
</comment>
<proteinExistence type="inferred from homology"/>
<keyword evidence="3 13" id="KW-0028">Amino-acid biosynthesis</keyword>
<dbReference type="PROSITE" id="PS01298">
    <property type="entry name" value="DAPB"/>
    <property type="match status" value="1"/>
</dbReference>
<evidence type="ECO:0000256" key="9">
    <source>
        <dbReference type="ARBA" id="ARBA00037922"/>
    </source>
</evidence>
<organism evidence="16 17">
    <name type="scientific">candidate division WOR-3 bacterium</name>
    <dbReference type="NCBI Taxonomy" id="2052148"/>
    <lineage>
        <taxon>Bacteria</taxon>
        <taxon>Bacteria division WOR-3</taxon>
    </lineage>
</organism>
<dbReference type="AlphaFoldDB" id="A0A9C9ELH0"/>
<evidence type="ECO:0000259" key="15">
    <source>
        <dbReference type="Pfam" id="PF05173"/>
    </source>
</evidence>
<dbReference type="Gene3D" id="3.40.50.720">
    <property type="entry name" value="NAD(P)-binding Rossmann-like Domain"/>
    <property type="match status" value="1"/>
</dbReference>
<dbReference type="InterPro" id="IPR022664">
    <property type="entry name" value="DapB_N_CS"/>
</dbReference>
<reference evidence="16" key="1">
    <citation type="journal article" date="2020" name="mSystems">
        <title>Genome- and Community-Level Interaction Insights into Carbon Utilization and Element Cycling Functions of Hydrothermarchaeota in Hydrothermal Sediment.</title>
        <authorList>
            <person name="Zhou Z."/>
            <person name="Liu Y."/>
            <person name="Xu W."/>
            <person name="Pan J."/>
            <person name="Luo Z.H."/>
            <person name="Li M."/>
        </authorList>
    </citation>
    <scope>NUCLEOTIDE SEQUENCE</scope>
    <source>
        <strain evidence="16">HyVt-388</strain>
    </source>
</reference>
<feature type="binding site" evidence="13">
    <location>
        <position position="147"/>
    </location>
    <ligand>
        <name>(S)-2,3,4,5-tetrahydrodipicolinate</name>
        <dbReference type="ChEBI" id="CHEBI:16845"/>
    </ligand>
</feature>
<dbReference type="GO" id="GO:0051287">
    <property type="term" value="F:NAD binding"/>
    <property type="evidence" value="ECO:0007669"/>
    <property type="project" value="UniProtKB-UniRule"/>
</dbReference>
<evidence type="ECO:0000256" key="1">
    <source>
        <dbReference type="ARBA" id="ARBA00006642"/>
    </source>
</evidence>
<sequence>MIKIIICGAAGRMGREIISAAQESHDFNIIAGVEAPDNPNIGKTIAGITIIDDLISVVPESDCVIDFTNHQAALENLQKVKDFKKPFVTGTTGFSDSEMQTFVEFSKQFPIFLAPNMSVGVNHLYKLVEDSAKVLSDFDVEIVETHHRAKKDAPSGTARAIARVIKGVRPDVGFIYGREGLVGERKKDEVCVNSVRGGDVVGEHRVLFLGNGEFIELRHYATSRRCFAAGTLEAVRFIIKKTAGLYGMQDLLVV</sequence>
<dbReference type="GO" id="GO:0009089">
    <property type="term" value="P:lysine biosynthetic process via diaminopimelate"/>
    <property type="evidence" value="ECO:0007669"/>
    <property type="project" value="UniProtKB-UniRule"/>
</dbReference>
<accession>A0A9C9ELH0</accession>
<evidence type="ECO:0000313" key="17">
    <source>
        <dbReference type="Proteomes" id="UP000885826"/>
    </source>
</evidence>
<evidence type="ECO:0000256" key="13">
    <source>
        <dbReference type="HAMAP-Rule" id="MF_00102"/>
    </source>
</evidence>
<dbReference type="CDD" id="cd02274">
    <property type="entry name" value="DHDPR_N"/>
    <property type="match status" value="1"/>
</dbReference>
<dbReference type="GO" id="GO:0019877">
    <property type="term" value="P:diaminopimelate biosynthetic process"/>
    <property type="evidence" value="ECO:0007669"/>
    <property type="project" value="UniProtKB-UniRule"/>
</dbReference>
<feature type="binding site" evidence="13">
    <location>
        <position position="34"/>
    </location>
    <ligand>
        <name>NAD(+)</name>
        <dbReference type="ChEBI" id="CHEBI:57540"/>
    </ligand>
</feature>
<comment type="caution">
    <text evidence="13">Lacks conserved residue(s) required for the propagation of feature annotation.</text>
</comment>
<evidence type="ECO:0000256" key="10">
    <source>
        <dbReference type="ARBA" id="ARBA00038983"/>
    </source>
</evidence>
<evidence type="ECO:0000256" key="6">
    <source>
        <dbReference type="ARBA" id="ARBA00023002"/>
    </source>
</evidence>
<feature type="domain" description="Dihydrodipicolinate reductase C-terminal" evidence="15">
    <location>
        <begin position="120"/>
        <end position="252"/>
    </location>
</feature>
<dbReference type="GO" id="GO:0050661">
    <property type="term" value="F:NADP binding"/>
    <property type="evidence" value="ECO:0007669"/>
    <property type="project" value="UniProtKB-UniRule"/>
</dbReference>
<feature type="active site" description="Proton donor" evidence="13">
    <location>
        <position position="150"/>
    </location>
</feature>